<feature type="compositionally biased region" description="Basic and acidic residues" evidence="1">
    <location>
        <begin position="39"/>
        <end position="54"/>
    </location>
</feature>
<accession>A0AAP0PGY6</accession>
<evidence type="ECO:0000313" key="2">
    <source>
        <dbReference type="EMBL" id="KAK9140635.1"/>
    </source>
</evidence>
<dbReference type="Proteomes" id="UP001419268">
    <property type="component" value="Unassembled WGS sequence"/>
</dbReference>
<proteinExistence type="predicted"/>
<comment type="caution">
    <text evidence="2">The sequence shown here is derived from an EMBL/GenBank/DDBJ whole genome shotgun (WGS) entry which is preliminary data.</text>
</comment>
<organism evidence="2 3">
    <name type="scientific">Stephania cephalantha</name>
    <dbReference type="NCBI Taxonomy" id="152367"/>
    <lineage>
        <taxon>Eukaryota</taxon>
        <taxon>Viridiplantae</taxon>
        <taxon>Streptophyta</taxon>
        <taxon>Embryophyta</taxon>
        <taxon>Tracheophyta</taxon>
        <taxon>Spermatophyta</taxon>
        <taxon>Magnoliopsida</taxon>
        <taxon>Ranunculales</taxon>
        <taxon>Menispermaceae</taxon>
        <taxon>Menispermoideae</taxon>
        <taxon>Cissampelideae</taxon>
        <taxon>Stephania</taxon>
    </lineage>
</organism>
<dbReference type="EMBL" id="JBBNAG010000004">
    <property type="protein sequence ID" value="KAK9140635.1"/>
    <property type="molecule type" value="Genomic_DNA"/>
</dbReference>
<reference evidence="2 3" key="1">
    <citation type="submission" date="2024-01" db="EMBL/GenBank/DDBJ databases">
        <title>Genome assemblies of Stephania.</title>
        <authorList>
            <person name="Yang L."/>
        </authorList>
    </citation>
    <scope>NUCLEOTIDE SEQUENCE [LARGE SCALE GENOMIC DNA]</scope>
    <source>
        <strain evidence="2">JXDWG</strain>
        <tissue evidence="2">Leaf</tissue>
    </source>
</reference>
<name>A0AAP0PGY6_9MAGN</name>
<gene>
    <name evidence="2" type="ORF">Scep_010316</name>
</gene>
<feature type="region of interest" description="Disordered" evidence="1">
    <location>
        <begin position="1"/>
        <end position="83"/>
    </location>
</feature>
<protein>
    <submittedName>
        <fullName evidence="2">Uncharacterized protein</fullName>
    </submittedName>
</protein>
<dbReference type="AlphaFoldDB" id="A0AAP0PGY6"/>
<evidence type="ECO:0000313" key="3">
    <source>
        <dbReference type="Proteomes" id="UP001419268"/>
    </source>
</evidence>
<feature type="compositionally biased region" description="Low complexity" evidence="1">
    <location>
        <begin position="23"/>
        <end position="38"/>
    </location>
</feature>
<keyword evidence="3" id="KW-1185">Reference proteome</keyword>
<feature type="compositionally biased region" description="Basic and acidic residues" evidence="1">
    <location>
        <begin position="1"/>
        <end position="17"/>
    </location>
</feature>
<sequence>MERERLTNQRREMREKEDELAEGRPAATTAPGAATSSRGSDDAGRERGWWRDRTCSAATDRQGGGAGDEAVPTSGAGAARCSG</sequence>
<evidence type="ECO:0000256" key="1">
    <source>
        <dbReference type="SAM" id="MobiDB-lite"/>
    </source>
</evidence>